<reference evidence="6 9" key="3">
    <citation type="submission" date="2019-04" db="EMBL/GenBank/DDBJ databases">
        <title>Genome Announcement to Ensure Probiotic Safety of Lactobacillus rhamnosus UBLR-58.</title>
        <authorList>
            <person name="Sulthana A."/>
            <person name="Lakshmi S.G."/>
            <person name="Madempudi R.S."/>
        </authorList>
    </citation>
    <scope>NUCLEOTIDE SEQUENCE [LARGE SCALE GENOMIC DNA]</scope>
    <source>
        <strain evidence="6 9">UBLR-58</strain>
    </source>
</reference>
<sequence>MKKLRIVYAIVSIFLGLFYSIGGELGLLTSSGSGVASFLVPFLLGFVANWGMIALVIAGLIVDKQMRWWYLGYPALMGINIGLNLILPLQLADQASYLAPFLVAIIGGYMLYRTVKQRPDAA</sequence>
<feature type="transmembrane region" description="Helical" evidence="1">
    <location>
        <begin position="7"/>
        <end position="29"/>
    </location>
</feature>
<evidence type="ECO:0000313" key="6">
    <source>
        <dbReference type="EMBL" id="THC80728.1"/>
    </source>
</evidence>
<feature type="transmembrane region" description="Helical" evidence="1">
    <location>
        <begin position="68"/>
        <end position="89"/>
    </location>
</feature>
<reference evidence="3 11" key="5">
    <citation type="submission" date="2020-07" db="EMBL/GenBank/DDBJ databases">
        <title>Organ Donor 1.</title>
        <authorList>
            <person name="Marsh A.J."/>
            <person name="Azcarate-Peril M.A."/>
        </authorList>
    </citation>
    <scope>NUCLEOTIDE SEQUENCE [LARGE SCALE GENOMIC DNA]</scope>
    <source>
        <strain evidence="3 11">AMC0712</strain>
    </source>
</reference>
<feature type="transmembrane region" description="Helical" evidence="1">
    <location>
        <begin position="35"/>
        <end position="61"/>
    </location>
</feature>
<reference evidence="2 10" key="4">
    <citation type="submission" date="2020-06" db="EMBL/GenBank/DDBJ databases">
        <title>Lactobacillus rhamnosus QC,genome.</title>
        <authorList>
            <person name="Yi H."/>
            <person name="Jin M."/>
        </authorList>
    </citation>
    <scope>NUCLEOTIDE SEQUENCE [LARGE SCALE GENOMIC DNA]</scope>
    <source>
        <strain evidence="2 10">QC</strain>
    </source>
</reference>
<evidence type="ECO:0000313" key="11">
    <source>
        <dbReference type="Proteomes" id="UP000552935"/>
    </source>
</evidence>
<keyword evidence="1" id="KW-0812">Transmembrane</keyword>
<evidence type="ECO:0000313" key="9">
    <source>
        <dbReference type="Proteomes" id="UP000307517"/>
    </source>
</evidence>
<proteinExistence type="predicted"/>
<evidence type="ECO:0000256" key="1">
    <source>
        <dbReference type="SAM" id="Phobius"/>
    </source>
</evidence>
<accession>A0A2A5L6R1</accession>
<dbReference type="RefSeq" id="WP_005684535.1">
    <property type="nucleotide sequence ID" value="NZ_BSWG01000002.1"/>
</dbReference>
<reference evidence="5 8" key="2">
    <citation type="submission" date="2017-12" db="EMBL/GenBank/DDBJ databases">
        <title>Phylogenetic diversity of female urinary microbiome.</title>
        <authorList>
            <person name="Thomas-White K."/>
            <person name="Wolfe A.J."/>
        </authorList>
    </citation>
    <scope>NUCLEOTIDE SEQUENCE [LARGE SCALE GENOMIC DNA]</scope>
    <source>
        <strain evidence="5 8">UMB0004</strain>
    </source>
</reference>
<evidence type="ECO:0000313" key="8">
    <source>
        <dbReference type="Proteomes" id="UP000234212"/>
    </source>
</evidence>
<evidence type="ECO:0000313" key="2">
    <source>
        <dbReference type="EMBL" id="NVO87631.1"/>
    </source>
</evidence>
<keyword evidence="1" id="KW-0472">Membrane</keyword>
<dbReference type="Proteomes" id="UP000189067">
    <property type="component" value="Unassembled WGS sequence"/>
</dbReference>
<reference evidence="4 7" key="1">
    <citation type="submission" date="2017-01" db="EMBL/GenBank/DDBJ databases">
        <title>In silico prediction, in vitro antibacterial spectrum and physicochemical properties of a putative bacteriocin produced by Lactobacillus rhamnosus strain L156.4.</title>
        <authorList>
            <person name="Silveira A.M."/>
            <person name="Monteiro A.S."/>
            <person name="Santos V.L."/>
            <person name="Nicoli J.R."/>
            <person name="Azevedo V."/>
            <person name="Soares S.C."/>
            <person name="Castro-Oliveira L."/>
            <person name="Dias-Souza M.V."/>
            <person name="Nardi R.M."/>
        </authorList>
    </citation>
    <scope>NUCLEOTIDE SEQUENCE [LARGE SCALE GENOMIC DNA]</scope>
    <source>
        <strain evidence="4 7">L156.4</strain>
    </source>
</reference>
<protein>
    <submittedName>
        <fullName evidence="2">Uncharacterized protein</fullName>
    </submittedName>
</protein>
<dbReference type="Proteomes" id="UP000542889">
    <property type="component" value="Unassembled WGS sequence"/>
</dbReference>
<evidence type="ECO:0000313" key="3">
    <source>
        <dbReference type="EMBL" id="NZA04893.1"/>
    </source>
</evidence>
<dbReference type="EMBL" id="SSHM01000001">
    <property type="protein sequence ID" value="THC80728.1"/>
    <property type="molecule type" value="Genomic_DNA"/>
</dbReference>
<dbReference type="EMBL" id="MTJY01000021">
    <property type="protein sequence ID" value="ONN75381.1"/>
    <property type="molecule type" value="Genomic_DNA"/>
</dbReference>
<evidence type="ECO:0000313" key="4">
    <source>
        <dbReference type="EMBL" id="ONN75381.1"/>
    </source>
</evidence>
<dbReference type="Proteomes" id="UP000234212">
    <property type="component" value="Unassembled WGS sequence"/>
</dbReference>
<evidence type="ECO:0000313" key="7">
    <source>
        <dbReference type="Proteomes" id="UP000189067"/>
    </source>
</evidence>
<gene>
    <name evidence="4" type="ORF">BWR10_04430</name>
    <name evidence="5" type="ORF">CYJ91_04510</name>
    <name evidence="6" type="ORF">E6L36_10180</name>
    <name evidence="3" type="ORF">H0N82_07180</name>
    <name evidence="2" type="ORF">HWN39_03850</name>
</gene>
<dbReference type="EMBL" id="PKJX01000001">
    <property type="protein sequence ID" value="PLA58789.1"/>
    <property type="molecule type" value="Genomic_DNA"/>
</dbReference>
<dbReference type="GeneID" id="69831427"/>
<evidence type="ECO:0000313" key="10">
    <source>
        <dbReference type="Proteomes" id="UP000542889"/>
    </source>
</evidence>
<evidence type="ECO:0000313" key="5">
    <source>
        <dbReference type="EMBL" id="PLA58789.1"/>
    </source>
</evidence>
<dbReference type="EMBL" id="JABXWP010000004">
    <property type="protein sequence ID" value="NVO87631.1"/>
    <property type="molecule type" value="Genomic_DNA"/>
</dbReference>
<dbReference type="Proteomes" id="UP000307517">
    <property type="component" value="Unassembled WGS sequence"/>
</dbReference>
<accession>A0A171JAF5</accession>
<organism evidence="2 10">
    <name type="scientific">Lacticaseibacillus rhamnosus</name>
    <name type="common">Lactobacillus rhamnosus</name>
    <dbReference type="NCBI Taxonomy" id="47715"/>
    <lineage>
        <taxon>Bacteria</taxon>
        <taxon>Bacillati</taxon>
        <taxon>Bacillota</taxon>
        <taxon>Bacilli</taxon>
        <taxon>Lactobacillales</taxon>
        <taxon>Lactobacillaceae</taxon>
        <taxon>Lacticaseibacillus</taxon>
    </lineage>
</organism>
<dbReference type="AlphaFoldDB" id="A0A171JAF5"/>
<feature type="transmembrane region" description="Helical" evidence="1">
    <location>
        <begin position="95"/>
        <end position="112"/>
    </location>
</feature>
<dbReference type="Proteomes" id="UP000552935">
    <property type="component" value="Unassembled WGS sequence"/>
</dbReference>
<dbReference type="EMBL" id="JACCKI010000004">
    <property type="protein sequence ID" value="NZA04893.1"/>
    <property type="molecule type" value="Genomic_DNA"/>
</dbReference>
<name>A0A171JAF5_LACRH</name>
<comment type="caution">
    <text evidence="2">The sequence shown here is derived from an EMBL/GenBank/DDBJ whole genome shotgun (WGS) entry which is preliminary data.</text>
</comment>
<keyword evidence="1" id="KW-1133">Transmembrane helix</keyword>